<evidence type="ECO:0000313" key="2">
    <source>
        <dbReference type="EMBL" id="ALF52462.1"/>
    </source>
</evidence>
<dbReference type="PATRIC" id="fig|224013.5.peg.1392"/>
<keyword evidence="1" id="KW-0812">Transmembrane</keyword>
<gene>
    <name evidence="2" type="ORF">ACX27_05750</name>
</gene>
<evidence type="ECO:0000313" key="3">
    <source>
        <dbReference type="Proteomes" id="UP000062645"/>
    </source>
</evidence>
<dbReference type="EMBL" id="CP012036">
    <property type="protein sequence ID" value="ALF52462.1"/>
    <property type="molecule type" value="Genomic_DNA"/>
</dbReference>
<reference evidence="2 3" key="2">
    <citation type="journal article" date="2016" name="Genome Announc.">
        <title>Draft Genome Sequence of the N2-Fixing Cyanobacterium Nostoc piscinale CENA21, Isolated from the Brazilian Amazon Floodplain.</title>
        <authorList>
            <person name="Leao T."/>
            <person name="Guimaraes P.I."/>
            <person name="de Melo A.G."/>
            <person name="Ramos R.T."/>
            <person name="Leao P.N."/>
            <person name="Silva A."/>
            <person name="Fiore M.F."/>
            <person name="Schneider M.P."/>
        </authorList>
    </citation>
    <scope>NUCLEOTIDE SEQUENCE [LARGE SCALE GENOMIC DNA]</scope>
    <source>
        <strain evidence="2 3">CENA21</strain>
    </source>
</reference>
<dbReference type="KEGG" id="npz:ACX27_05750"/>
<protein>
    <recommendedName>
        <fullName evidence="4">Integral membrane protein</fullName>
    </recommendedName>
</protein>
<feature type="transmembrane region" description="Helical" evidence="1">
    <location>
        <begin position="47"/>
        <end position="64"/>
    </location>
</feature>
<name>A0A0M5MHX5_9NOSO</name>
<keyword evidence="3" id="KW-1185">Reference proteome</keyword>
<dbReference type="InterPro" id="IPR046580">
    <property type="entry name" value="DUF6640"/>
</dbReference>
<dbReference type="RefSeq" id="WP_062289587.1">
    <property type="nucleotide sequence ID" value="NZ_CP012036.1"/>
</dbReference>
<dbReference type="STRING" id="224013.ACX27_05750"/>
<sequence>MSKQKLSRILLSVVILNTAVVSVAVDWNATHIFNPTWVPHARFHDVVMLWLLSSLSVVALWLLWRRSPEPDISVTVATLVPVLFWTPFFFTTLLVPGTDLSALPDEPLPVIVGIPIYPNVVVATINEILAAIGYWLYRSSPKTSTKII</sequence>
<dbReference type="OrthoDB" id="122427at2"/>
<organism evidence="2 3">
    <name type="scientific">Nostoc piscinale CENA21</name>
    <dbReference type="NCBI Taxonomy" id="224013"/>
    <lineage>
        <taxon>Bacteria</taxon>
        <taxon>Bacillati</taxon>
        <taxon>Cyanobacteriota</taxon>
        <taxon>Cyanophyceae</taxon>
        <taxon>Nostocales</taxon>
        <taxon>Nostocaceae</taxon>
        <taxon>Nostoc</taxon>
    </lineage>
</organism>
<keyword evidence="1" id="KW-1133">Transmembrane helix</keyword>
<proteinExistence type="predicted"/>
<feature type="transmembrane region" description="Helical" evidence="1">
    <location>
        <begin position="76"/>
        <end position="96"/>
    </location>
</feature>
<dbReference type="Proteomes" id="UP000062645">
    <property type="component" value="Chromosome"/>
</dbReference>
<evidence type="ECO:0008006" key="4">
    <source>
        <dbReference type="Google" id="ProtNLM"/>
    </source>
</evidence>
<feature type="transmembrane region" description="Helical" evidence="1">
    <location>
        <begin position="9"/>
        <end position="27"/>
    </location>
</feature>
<keyword evidence="1" id="KW-0472">Membrane</keyword>
<dbReference type="Pfam" id="PF20345">
    <property type="entry name" value="DUF6640"/>
    <property type="match status" value="1"/>
</dbReference>
<evidence type="ECO:0000256" key="1">
    <source>
        <dbReference type="SAM" id="Phobius"/>
    </source>
</evidence>
<accession>A0A0M5MHX5</accession>
<dbReference type="AlphaFoldDB" id="A0A0M5MHX5"/>
<reference evidence="3" key="1">
    <citation type="submission" date="2015-07" db="EMBL/GenBank/DDBJ databases">
        <title>Genome Of Nitrogen-Fixing Cyanobacterium Nostoc piscinale CENA21 From Solimoes/Amazon River Floodplain Sediments And Comparative Genomics To Uncover Biosynthetic Natural Products Potential.</title>
        <authorList>
            <person name="Leao T.F."/>
            <person name="Leao P.N."/>
            <person name="Guimaraes P.I."/>
            <person name="de Melo A.G.C."/>
            <person name="Ramos R.T.J."/>
            <person name="Silva A."/>
            <person name="Fiore M.F."/>
            <person name="Schneider M.P.C."/>
        </authorList>
    </citation>
    <scope>NUCLEOTIDE SEQUENCE [LARGE SCALE GENOMIC DNA]</scope>
    <source>
        <strain evidence="3">CENA21</strain>
    </source>
</reference>
<feature type="transmembrane region" description="Helical" evidence="1">
    <location>
        <begin position="116"/>
        <end position="137"/>
    </location>
</feature>